<dbReference type="EMBL" id="AP024597">
    <property type="protein sequence ID" value="BCU70185.1"/>
    <property type="molecule type" value="Genomic_DNA"/>
</dbReference>
<evidence type="ECO:0008006" key="3">
    <source>
        <dbReference type="Google" id="ProtNLM"/>
    </source>
</evidence>
<keyword evidence="2" id="KW-1185">Reference proteome</keyword>
<dbReference type="Proteomes" id="UP000825123">
    <property type="component" value="Chromosome"/>
</dbReference>
<name>A0A8D5ZJB1_9CREN</name>
<organism evidence="1 2">
    <name type="scientific">Stygiolobus caldivivus</name>
    <dbReference type="NCBI Taxonomy" id="2824673"/>
    <lineage>
        <taxon>Archaea</taxon>
        <taxon>Thermoproteota</taxon>
        <taxon>Thermoprotei</taxon>
        <taxon>Sulfolobales</taxon>
        <taxon>Sulfolobaceae</taxon>
        <taxon>Stygiolobus</taxon>
    </lineage>
</organism>
<proteinExistence type="predicted"/>
<accession>A0A8D5ZJB1</accession>
<dbReference type="RefSeq" id="WP_221286630.1">
    <property type="nucleotide sequence ID" value="NZ_AP024597.1"/>
</dbReference>
<reference evidence="1 2" key="1">
    <citation type="submission" date="2021-04" db="EMBL/GenBank/DDBJ databases">
        <title>Complete genome sequence of Stygiolobus sp. KN-1.</title>
        <authorList>
            <person name="Nakamura K."/>
            <person name="Sakai H."/>
            <person name="Kurosawa N."/>
        </authorList>
    </citation>
    <scope>NUCLEOTIDE SEQUENCE [LARGE SCALE GENOMIC DNA]</scope>
    <source>
        <strain evidence="1 2">KN-1</strain>
    </source>
</reference>
<protein>
    <recommendedName>
        <fullName evidence="3">DUF4258 domain-containing protein</fullName>
    </recommendedName>
</protein>
<dbReference type="AlphaFoldDB" id="A0A8D5ZJB1"/>
<gene>
    <name evidence="1" type="ORF">KN1_14820</name>
</gene>
<evidence type="ECO:0000313" key="2">
    <source>
        <dbReference type="Proteomes" id="UP000825123"/>
    </source>
</evidence>
<dbReference type="GeneID" id="66163198"/>
<dbReference type="KEGG" id="csty:KN1_14820"/>
<sequence length="93" mass="10786">MTRHASERLRLRLEELTQVYGIEIVGKVRRAIDQFCNSKDIRSKKVDGEESYCMWLNGLTLVIIFTTTGDVRKIITLFPTNKRSSRRKVLPTS</sequence>
<evidence type="ECO:0000313" key="1">
    <source>
        <dbReference type="EMBL" id="BCU70185.1"/>
    </source>
</evidence>